<feature type="transmembrane region" description="Helical" evidence="7">
    <location>
        <begin position="234"/>
        <end position="259"/>
    </location>
</feature>
<dbReference type="AlphaFoldDB" id="A0A0D2BKJ0"/>
<dbReference type="SUPFAM" id="SSF103473">
    <property type="entry name" value="MFS general substrate transporter"/>
    <property type="match status" value="1"/>
</dbReference>
<keyword evidence="5 7" id="KW-0472">Membrane</keyword>
<dbReference type="VEuPathDB" id="FungiDB:PV08_00020"/>
<dbReference type="GO" id="GO:0005886">
    <property type="term" value="C:plasma membrane"/>
    <property type="evidence" value="ECO:0007669"/>
    <property type="project" value="TreeGrafter"/>
</dbReference>
<proteinExistence type="predicted"/>
<evidence type="ECO:0000256" key="5">
    <source>
        <dbReference type="ARBA" id="ARBA00023136"/>
    </source>
</evidence>
<protein>
    <recommendedName>
        <fullName evidence="8">Major facilitator superfamily (MFS) profile domain-containing protein</fullName>
    </recommendedName>
</protein>
<feature type="transmembrane region" description="Helical" evidence="7">
    <location>
        <begin position="265"/>
        <end position="288"/>
    </location>
</feature>
<accession>A0A0D2BKJ0</accession>
<dbReference type="PROSITE" id="PS50850">
    <property type="entry name" value="MFS"/>
    <property type="match status" value="1"/>
</dbReference>
<feature type="transmembrane region" description="Helical" evidence="7">
    <location>
        <begin position="529"/>
        <end position="548"/>
    </location>
</feature>
<dbReference type="GeneID" id="27327103"/>
<evidence type="ECO:0000256" key="3">
    <source>
        <dbReference type="ARBA" id="ARBA00022692"/>
    </source>
</evidence>
<keyword evidence="4 7" id="KW-1133">Transmembrane helix</keyword>
<comment type="subcellular location">
    <subcellularLocation>
        <location evidence="1">Membrane</location>
        <topology evidence="1">Multi-pass membrane protein</topology>
    </subcellularLocation>
</comment>
<evidence type="ECO:0000313" key="9">
    <source>
        <dbReference type="EMBL" id="KIW19448.1"/>
    </source>
</evidence>
<gene>
    <name evidence="9" type="ORF">PV08_00020</name>
</gene>
<dbReference type="PANTHER" id="PTHR23501">
    <property type="entry name" value="MAJOR FACILITATOR SUPERFAMILY"/>
    <property type="match status" value="1"/>
</dbReference>
<evidence type="ECO:0000259" key="8">
    <source>
        <dbReference type="PROSITE" id="PS50850"/>
    </source>
</evidence>
<organism evidence="9 10">
    <name type="scientific">Exophiala spinifera</name>
    <dbReference type="NCBI Taxonomy" id="91928"/>
    <lineage>
        <taxon>Eukaryota</taxon>
        <taxon>Fungi</taxon>
        <taxon>Dikarya</taxon>
        <taxon>Ascomycota</taxon>
        <taxon>Pezizomycotina</taxon>
        <taxon>Eurotiomycetes</taxon>
        <taxon>Chaetothyriomycetidae</taxon>
        <taxon>Chaetothyriales</taxon>
        <taxon>Herpotrichiellaceae</taxon>
        <taxon>Exophiala</taxon>
    </lineage>
</organism>
<evidence type="ECO:0000256" key="4">
    <source>
        <dbReference type="ARBA" id="ARBA00022989"/>
    </source>
</evidence>
<name>A0A0D2BKJ0_9EURO</name>
<dbReference type="OrthoDB" id="4139357at2759"/>
<dbReference type="GO" id="GO:0022857">
    <property type="term" value="F:transmembrane transporter activity"/>
    <property type="evidence" value="ECO:0007669"/>
    <property type="project" value="InterPro"/>
</dbReference>
<feature type="transmembrane region" description="Helical" evidence="7">
    <location>
        <begin position="198"/>
        <end position="218"/>
    </location>
</feature>
<feature type="domain" description="Major facilitator superfamily (MFS) profile" evidence="8">
    <location>
        <begin position="43"/>
        <end position="497"/>
    </location>
</feature>
<dbReference type="PANTHER" id="PTHR23501:SF195">
    <property type="entry name" value="PEP5"/>
    <property type="match status" value="1"/>
</dbReference>
<feature type="transmembrane region" description="Helical" evidence="7">
    <location>
        <begin position="167"/>
        <end position="192"/>
    </location>
</feature>
<evidence type="ECO:0000256" key="2">
    <source>
        <dbReference type="ARBA" id="ARBA00022448"/>
    </source>
</evidence>
<feature type="transmembrane region" description="Helical" evidence="7">
    <location>
        <begin position="135"/>
        <end position="155"/>
    </location>
</feature>
<dbReference type="Gene3D" id="1.20.1250.20">
    <property type="entry name" value="MFS general substrate transporter like domains"/>
    <property type="match status" value="2"/>
</dbReference>
<feature type="transmembrane region" description="Helical" evidence="7">
    <location>
        <begin position="431"/>
        <end position="458"/>
    </location>
</feature>
<reference evidence="9 10" key="1">
    <citation type="submission" date="2015-01" db="EMBL/GenBank/DDBJ databases">
        <title>The Genome Sequence of Exophiala spinifera CBS89968.</title>
        <authorList>
            <consortium name="The Broad Institute Genomics Platform"/>
            <person name="Cuomo C."/>
            <person name="de Hoog S."/>
            <person name="Gorbushina A."/>
            <person name="Stielow B."/>
            <person name="Teixiera M."/>
            <person name="Abouelleil A."/>
            <person name="Chapman S.B."/>
            <person name="Priest M."/>
            <person name="Young S.K."/>
            <person name="Wortman J."/>
            <person name="Nusbaum C."/>
            <person name="Birren B."/>
        </authorList>
    </citation>
    <scope>NUCLEOTIDE SEQUENCE [LARGE SCALE GENOMIC DNA]</scope>
    <source>
        <strain evidence="9 10">CBS 89968</strain>
    </source>
</reference>
<dbReference type="InterPro" id="IPR036259">
    <property type="entry name" value="MFS_trans_sf"/>
</dbReference>
<feature type="transmembrane region" description="Helical" evidence="7">
    <location>
        <begin position="342"/>
        <end position="364"/>
    </location>
</feature>
<dbReference type="HOGENOM" id="CLU_000960_25_1_1"/>
<dbReference type="Pfam" id="PF06609">
    <property type="entry name" value="TRI12"/>
    <property type="match status" value="1"/>
</dbReference>
<keyword evidence="10" id="KW-1185">Reference proteome</keyword>
<sequence length="582" mass="61283">METTKPTAPEHLEQHELRATPTETAVPIATVEESELDYSVAFRTWAAIAALALANCNATLSNTTNTIIKYQVQDVGGASLASWIANSNFLLTLACGPIFGYLADRLGKLWFIVGGCAVGVVGSFISSSAQNVHTIIGGNILTGIANAGCIVSIAANQEIVPSRVRPYVFGFAQTINSIAAVVGTFTAGAFAQAGNWQWSYRLNGIVYAIAGISVLLSYRPPPTAIRRTTNLREIILGCDFIGVILLAGSFACIVIALTWGGSQYAWSSGMIVGLLVGGCIGLVVFGLYEWKGARSNAVLDHRLFDSANFPILCFICLIDGMLLLGVNVLYSHEIPAVFGGDAVRTAVILSPYLITSTLGCLPAGLIMGRTKAYRTLLVSALLFVSLFTGLMALLNPDRVRWALAFSALFGVGTAVTTVIPIVALGLSVPSFLLGTAGTLSISSRALGGITGVTVYTAIYDNKFAQIQPHKIDKVLVAANERKLLPLVLEALSSPAPAPVSLAQVPGLPGNLIGPIVKAVAAANAEAYKYVWITIMAIVLGGAIACLFLKSVKADMNSHVESALEHSTTRDLQMGKKTVPPEV</sequence>
<dbReference type="RefSeq" id="XP_016239664.1">
    <property type="nucleotide sequence ID" value="XM_016374388.1"/>
</dbReference>
<evidence type="ECO:0000256" key="7">
    <source>
        <dbReference type="SAM" id="Phobius"/>
    </source>
</evidence>
<feature type="transmembrane region" description="Helical" evidence="7">
    <location>
        <begin position="309"/>
        <end position="330"/>
    </location>
</feature>
<dbReference type="InterPro" id="IPR010573">
    <property type="entry name" value="MFS_Str1/Tri12-like"/>
</dbReference>
<dbReference type="EMBL" id="KN847492">
    <property type="protein sequence ID" value="KIW19448.1"/>
    <property type="molecule type" value="Genomic_DNA"/>
</dbReference>
<feature type="transmembrane region" description="Helical" evidence="7">
    <location>
        <begin position="109"/>
        <end position="129"/>
    </location>
</feature>
<keyword evidence="3 7" id="KW-0812">Transmembrane</keyword>
<feature type="transmembrane region" description="Helical" evidence="7">
    <location>
        <begin position="80"/>
        <end position="102"/>
    </location>
</feature>
<evidence type="ECO:0000256" key="6">
    <source>
        <dbReference type="SAM" id="MobiDB-lite"/>
    </source>
</evidence>
<feature type="transmembrane region" description="Helical" evidence="7">
    <location>
        <begin position="401"/>
        <end position="424"/>
    </location>
</feature>
<dbReference type="InterPro" id="IPR020846">
    <property type="entry name" value="MFS_dom"/>
</dbReference>
<evidence type="ECO:0000313" key="10">
    <source>
        <dbReference type="Proteomes" id="UP000053328"/>
    </source>
</evidence>
<feature type="region of interest" description="Disordered" evidence="6">
    <location>
        <begin position="562"/>
        <end position="582"/>
    </location>
</feature>
<dbReference type="Proteomes" id="UP000053328">
    <property type="component" value="Unassembled WGS sequence"/>
</dbReference>
<feature type="transmembrane region" description="Helical" evidence="7">
    <location>
        <begin position="376"/>
        <end position="395"/>
    </location>
</feature>
<keyword evidence="2" id="KW-0813">Transport</keyword>
<evidence type="ECO:0000256" key="1">
    <source>
        <dbReference type="ARBA" id="ARBA00004141"/>
    </source>
</evidence>